<dbReference type="Gene3D" id="3.40.50.1220">
    <property type="entry name" value="TPP-binding domain"/>
    <property type="match status" value="1"/>
</dbReference>
<dbReference type="HOGENOM" id="CLU_023643_6_0_1"/>
<dbReference type="GO" id="GO:0003714">
    <property type="term" value="F:transcription corepressor activity"/>
    <property type="evidence" value="ECO:0007669"/>
    <property type="project" value="TreeGrafter"/>
</dbReference>
<dbReference type="GO" id="GO:0000122">
    <property type="term" value="P:negative regulation of transcription by RNA polymerase II"/>
    <property type="evidence" value="ECO:0007669"/>
    <property type="project" value="TreeGrafter"/>
</dbReference>
<dbReference type="Gene3D" id="2.20.28.200">
    <property type="match status" value="1"/>
</dbReference>
<keyword evidence="4" id="KW-0862">Zinc</keyword>
<gene>
    <name evidence="7" type="ORF">YQE_01808</name>
</gene>
<organism evidence="7">
    <name type="scientific">Dendroctonus ponderosae</name>
    <name type="common">Mountain pine beetle</name>
    <dbReference type="NCBI Taxonomy" id="77166"/>
    <lineage>
        <taxon>Eukaryota</taxon>
        <taxon>Metazoa</taxon>
        <taxon>Ecdysozoa</taxon>
        <taxon>Arthropoda</taxon>
        <taxon>Hexapoda</taxon>
        <taxon>Insecta</taxon>
        <taxon>Pterygota</taxon>
        <taxon>Neoptera</taxon>
        <taxon>Endopterygota</taxon>
        <taxon>Coleoptera</taxon>
        <taxon>Polyphaga</taxon>
        <taxon>Cucujiformia</taxon>
        <taxon>Curculionidae</taxon>
        <taxon>Scolytinae</taxon>
        <taxon>Dendroctonus</taxon>
    </lineage>
</organism>
<evidence type="ECO:0000256" key="1">
    <source>
        <dbReference type="ARBA" id="ARBA00012928"/>
    </source>
</evidence>
<dbReference type="EMBL" id="KB740053">
    <property type="protein sequence ID" value="ENN81803.1"/>
    <property type="molecule type" value="Genomic_DNA"/>
</dbReference>
<keyword evidence="5" id="KW-0520">NAD</keyword>
<evidence type="ECO:0000256" key="4">
    <source>
        <dbReference type="ARBA" id="ARBA00022833"/>
    </source>
</evidence>
<dbReference type="PANTHER" id="PTHR11085">
    <property type="entry name" value="NAD-DEPENDENT PROTEIN DEACYLASE SIRTUIN-5, MITOCHONDRIAL-RELATED"/>
    <property type="match status" value="1"/>
</dbReference>
<keyword evidence="3" id="KW-0479">Metal-binding</keyword>
<name>N6TUQ0_DENPD</name>
<feature type="non-terminal residue" evidence="7">
    <location>
        <position position="1"/>
    </location>
</feature>
<dbReference type="InterPro" id="IPR026590">
    <property type="entry name" value="Ssirtuin_cat_dom"/>
</dbReference>
<dbReference type="FunFam" id="3.40.50.1220:FF:000038">
    <property type="entry name" value="NAD-dependent protein deacetylase sirtuin-6 isoform X2"/>
    <property type="match status" value="1"/>
</dbReference>
<dbReference type="OrthoDB" id="2919105at2759"/>
<proteinExistence type="inferred from homology"/>
<dbReference type="EC" id="2.3.1.286" evidence="1"/>
<evidence type="ECO:0000256" key="2">
    <source>
        <dbReference type="ARBA" id="ARBA00022679"/>
    </source>
</evidence>
<dbReference type="SUPFAM" id="SSF52467">
    <property type="entry name" value="DHS-like NAD/FAD-binding domain"/>
    <property type="match status" value="1"/>
</dbReference>
<sequence length="443" mass="51238">MYDKVPEKQKFDDDDEINRKCLQLTKWIEEAKHVVVHTGAGISTAAGIPDFRGPNGVWTLEKEGKKPNINISFNDAVPTKTHMALKYLIEKEYIHYVISQNIDGLHLRTGLPRTHLAELHGNMFIGQCDTCDSQFVRTTATSTVGQKYLEEFCKREIRGRSCRGKLKDTILDWEADLPEKDLEMSDYHSSLADLNICLGTTLQIVPSGNLPLRCKKYGGKVVIVNLQPTKHDKKADLIINTYVDNVIEKVMKHLNFEIPEYNKNFDPTKNQLPISVIEWNIYKNQVKAFKKLFEAKHKLFRERKQSEMSNEKPNSAKRKRKVETMFENKHLKNDISLTTDEIKQEKFNRNLKVEIRRIDDDAKHKTEKKENYCKKTSEIPNFDSDDDRKVSMKRKLKRGSYRQKDLLQSSNGPFIPMGIIIFSVSIAADQMFGEDHDKSLEDD</sequence>
<dbReference type="InterPro" id="IPR050134">
    <property type="entry name" value="NAD-dep_sirtuin_deacylases"/>
</dbReference>
<dbReference type="GO" id="GO:0046969">
    <property type="term" value="F:histone H3K9 deacetylase activity, NAD-dependent"/>
    <property type="evidence" value="ECO:0007669"/>
    <property type="project" value="TreeGrafter"/>
</dbReference>
<accession>N6TUQ0</accession>
<dbReference type="GO" id="GO:0046872">
    <property type="term" value="F:metal ion binding"/>
    <property type="evidence" value="ECO:0007669"/>
    <property type="project" value="UniProtKB-KW"/>
</dbReference>
<keyword evidence="2" id="KW-0808">Transferase</keyword>
<dbReference type="GO" id="GO:0005634">
    <property type="term" value="C:nucleus"/>
    <property type="evidence" value="ECO:0007669"/>
    <property type="project" value="TreeGrafter"/>
</dbReference>
<comment type="similarity">
    <text evidence="6">Belongs to the sirtuin family. Class IV subfamily.</text>
</comment>
<dbReference type="InterPro" id="IPR029035">
    <property type="entry name" value="DHS-like_NAD/FAD-binding_dom"/>
</dbReference>
<dbReference type="Pfam" id="PF02146">
    <property type="entry name" value="SIR2"/>
    <property type="match status" value="1"/>
</dbReference>
<evidence type="ECO:0000256" key="6">
    <source>
        <dbReference type="ARBA" id="ARBA00038170"/>
    </source>
</evidence>
<reference evidence="7" key="1">
    <citation type="journal article" date="2013" name="Genome Biol.">
        <title>Draft genome of the mountain pine beetle, Dendroctonus ponderosae Hopkins, a major forest pest.</title>
        <authorList>
            <person name="Keeling C.I."/>
            <person name="Yuen M.M."/>
            <person name="Liao N.Y."/>
            <person name="Docking T.R."/>
            <person name="Chan S.K."/>
            <person name="Taylor G.A."/>
            <person name="Palmquist D.L."/>
            <person name="Jackman S.D."/>
            <person name="Nguyen A."/>
            <person name="Li M."/>
            <person name="Henderson H."/>
            <person name="Janes J.K."/>
            <person name="Zhao Y."/>
            <person name="Pandoh P."/>
            <person name="Moore R."/>
            <person name="Sperling F.A."/>
            <person name="Huber D.P."/>
            <person name="Birol I."/>
            <person name="Jones S.J."/>
            <person name="Bohlmann J."/>
        </authorList>
    </citation>
    <scope>NUCLEOTIDE SEQUENCE</scope>
</reference>
<dbReference type="AlphaFoldDB" id="N6TUQ0"/>
<dbReference type="PROSITE" id="PS50305">
    <property type="entry name" value="SIRTUIN"/>
    <property type="match status" value="1"/>
</dbReference>
<protein>
    <recommendedName>
        <fullName evidence="1">protein acetyllysine N-acetyltransferase</fullName>
        <ecNumber evidence="1">2.3.1.286</ecNumber>
    </recommendedName>
</protein>
<evidence type="ECO:0000256" key="5">
    <source>
        <dbReference type="ARBA" id="ARBA00023027"/>
    </source>
</evidence>
<evidence type="ECO:0000256" key="3">
    <source>
        <dbReference type="ARBA" id="ARBA00022723"/>
    </source>
</evidence>
<dbReference type="PANTHER" id="PTHR11085:SF12">
    <property type="entry name" value="NAD-DEPENDENT PROTEIN DEACYLASE SIRTUIN-6"/>
    <property type="match status" value="1"/>
</dbReference>
<dbReference type="GO" id="GO:0070403">
    <property type="term" value="F:NAD+ binding"/>
    <property type="evidence" value="ECO:0007669"/>
    <property type="project" value="InterPro"/>
</dbReference>
<evidence type="ECO:0000313" key="7">
    <source>
        <dbReference type="EMBL" id="ENN81803.1"/>
    </source>
</evidence>
<dbReference type="InterPro" id="IPR003000">
    <property type="entry name" value="Sirtuin"/>
</dbReference>